<dbReference type="PROSITE" id="PS50949">
    <property type="entry name" value="HTH_GNTR"/>
    <property type="match status" value="1"/>
</dbReference>
<evidence type="ECO:0000256" key="4">
    <source>
        <dbReference type="SAM" id="MobiDB-lite"/>
    </source>
</evidence>
<keyword evidence="7" id="KW-1185">Reference proteome</keyword>
<keyword evidence="2 6" id="KW-0238">DNA-binding</keyword>
<reference evidence="7" key="1">
    <citation type="submission" date="2016-10" db="EMBL/GenBank/DDBJ databases">
        <authorList>
            <person name="Varghese N."/>
            <person name="Submissions S."/>
        </authorList>
    </citation>
    <scope>NUCLEOTIDE SEQUENCE [LARGE SCALE GENOMIC DNA]</scope>
    <source>
        <strain evidence="7">DSM 45419</strain>
    </source>
</reference>
<name>A0A1G9SXK5_9ACTN</name>
<dbReference type="EMBL" id="FNHE01000005">
    <property type="protein sequence ID" value="SDM40144.1"/>
    <property type="molecule type" value="Genomic_DNA"/>
</dbReference>
<dbReference type="GO" id="GO:0003677">
    <property type="term" value="F:DNA binding"/>
    <property type="evidence" value="ECO:0007669"/>
    <property type="project" value="UniProtKB-KW"/>
</dbReference>
<dbReference type="Proteomes" id="UP000198680">
    <property type="component" value="Unassembled WGS sequence"/>
</dbReference>
<evidence type="ECO:0000256" key="1">
    <source>
        <dbReference type="ARBA" id="ARBA00023015"/>
    </source>
</evidence>
<sequence length="262" mass="29065">MTQVSGADHIQAVPLREHVYGRLQELLISRTLAPGDHLVEERLAAELGVSRGPVREALQRLHRDGWITLRPRHGAFVNQPTRQQVEEFFEAREVVERSAAELAAQRCTPEDAEALLAICDEADADWARGVPTQQMAGHTARFHRTVLLCARNHLLLEFGEQLSQRSRWFFAPLVGTIAPRAWAEHREVAELIAAGRAAEAATAMRVHVERSRDSYLDTQLVGDAGTEPVAFRRTRAPSGSRAGAPARRPHLSPPIPRASETL</sequence>
<dbReference type="PANTHER" id="PTHR43537">
    <property type="entry name" value="TRANSCRIPTIONAL REGULATOR, GNTR FAMILY"/>
    <property type="match status" value="1"/>
</dbReference>
<dbReference type="GO" id="GO:0003700">
    <property type="term" value="F:DNA-binding transcription factor activity"/>
    <property type="evidence" value="ECO:0007669"/>
    <property type="project" value="InterPro"/>
</dbReference>
<dbReference type="OrthoDB" id="3864082at2"/>
<evidence type="ECO:0000313" key="6">
    <source>
        <dbReference type="EMBL" id="SDM40144.1"/>
    </source>
</evidence>
<feature type="region of interest" description="Disordered" evidence="4">
    <location>
        <begin position="226"/>
        <end position="262"/>
    </location>
</feature>
<dbReference type="SMART" id="SM00895">
    <property type="entry name" value="FCD"/>
    <property type="match status" value="1"/>
</dbReference>
<feature type="domain" description="HTH gntR-type" evidence="5">
    <location>
        <begin position="13"/>
        <end position="80"/>
    </location>
</feature>
<evidence type="ECO:0000259" key="5">
    <source>
        <dbReference type="PROSITE" id="PS50949"/>
    </source>
</evidence>
<accession>A0A1G9SXK5</accession>
<dbReference type="InterPro" id="IPR011711">
    <property type="entry name" value="GntR_C"/>
</dbReference>
<keyword evidence="3" id="KW-0804">Transcription</keyword>
<gene>
    <name evidence="6" type="ORF">SAMN05660642_02411</name>
</gene>
<dbReference type="PANTHER" id="PTHR43537:SF45">
    <property type="entry name" value="GNTR FAMILY REGULATORY PROTEIN"/>
    <property type="match status" value="1"/>
</dbReference>
<dbReference type="AlphaFoldDB" id="A0A1G9SXK5"/>
<dbReference type="Pfam" id="PF07729">
    <property type="entry name" value="FCD"/>
    <property type="match status" value="1"/>
</dbReference>
<dbReference type="SUPFAM" id="SSF48008">
    <property type="entry name" value="GntR ligand-binding domain-like"/>
    <property type="match status" value="1"/>
</dbReference>
<dbReference type="InterPro" id="IPR036390">
    <property type="entry name" value="WH_DNA-bd_sf"/>
</dbReference>
<evidence type="ECO:0000313" key="7">
    <source>
        <dbReference type="Proteomes" id="UP000198680"/>
    </source>
</evidence>
<dbReference type="InterPro" id="IPR008920">
    <property type="entry name" value="TF_FadR/GntR_C"/>
</dbReference>
<keyword evidence="1" id="KW-0805">Transcription regulation</keyword>
<evidence type="ECO:0000256" key="3">
    <source>
        <dbReference type="ARBA" id="ARBA00023163"/>
    </source>
</evidence>
<dbReference type="SUPFAM" id="SSF46785">
    <property type="entry name" value="Winged helix' DNA-binding domain"/>
    <property type="match status" value="1"/>
</dbReference>
<proteinExistence type="predicted"/>
<evidence type="ECO:0000256" key="2">
    <source>
        <dbReference type="ARBA" id="ARBA00023125"/>
    </source>
</evidence>
<dbReference type="InterPro" id="IPR000524">
    <property type="entry name" value="Tscrpt_reg_HTH_GntR"/>
</dbReference>
<dbReference type="STRING" id="1137991.SAMN05660642_02411"/>
<dbReference type="Gene3D" id="1.20.120.530">
    <property type="entry name" value="GntR ligand-binding domain-like"/>
    <property type="match status" value="1"/>
</dbReference>
<dbReference type="Gene3D" id="1.10.10.10">
    <property type="entry name" value="Winged helix-like DNA-binding domain superfamily/Winged helix DNA-binding domain"/>
    <property type="match status" value="1"/>
</dbReference>
<dbReference type="Pfam" id="PF00392">
    <property type="entry name" value="GntR"/>
    <property type="match status" value="1"/>
</dbReference>
<dbReference type="RefSeq" id="WP_091218229.1">
    <property type="nucleotide sequence ID" value="NZ_FNHE01000005.1"/>
</dbReference>
<dbReference type="SMART" id="SM00345">
    <property type="entry name" value="HTH_GNTR"/>
    <property type="match status" value="1"/>
</dbReference>
<dbReference type="CDD" id="cd07377">
    <property type="entry name" value="WHTH_GntR"/>
    <property type="match status" value="1"/>
</dbReference>
<dbReference type="InterPro" id="IPR036388">
    <property type="entry name" value="WH-like_DNA-bd_sf"/>
</dbReference>
<protein>
    <submittedName>
        <fullName evidence="6">DNA-binding transcriptional regulator, GntR family</fullName>
    </submittedName>
</protein>
<organism evidence="6 7">
    <name type="scientific">Geodermatophilus siccatus</name>
    <dbReference type="NCBI Taxonomy" id="1137991"/>
    <lineage>
        <taxon>Bacteria</taxon>
        <taxon>Bacillati</taxon>
        <taxon>Actinomycetota</taxon>
        <taxon>Actinomycetes</taxon>
        <taxon>Geodermatophilales</taxon>
        <taxon>Geodermatophilaceae</taxon>
        <taxon>Geodermatophilus</taxon>
    </lineage>
</organism>